<dbReference type="InterPro" id="IPR027417">
    <property type="entry name" value="P-loop_NTPase"/>
</dbReference>
<dbReference type="InterPro" id="IPR050625">
    <property type="entry name" value="ParA/MinD_ATPase"/>
</dbReference>
<dbReference type="GO" id="GO:0016887">
    <property type="term" value="F:ATP hydrolysis activity"/>
    <property type="evidence" value="ECO:0007669"/>
    <property type="project" value="TreeGrafter"/>
</dbReference>
<dbReference type="GO" id="GO:0051782">
    <property type="term" value="P:negative regulation of cell division"/>
    <property type="evidence" value="ECO:0007669"/>
    <property type="project" value="TreeGrafter"/>
</dbReference>
<dbReference type="EMBL" id="JSCE01000133">
    <property type="protein sequence ID" value="KHM52124.1"/>
    <property type="molecule type" value="Genomic_DNA"/>
</dbReference>
<dbReference type="InterPro" id="IPR033756">
    <property type="entry name" value="YlxH/NBP35"/>
</dbReference>
<dbReference type="eggNOG" id="COG0455">
    <property type="taxonomic scope" value="Bacteria"/>
</dbReference>
<proteinExistence type="predicted"/>
<dbReference type="STRING" id="82374.NZ47_06605"/>
<dbReference type="GO" id="GO:0005524">
    <property type="term" value="F:ATP binding"/>
    <property type="evidence" value="ECO:0007669"/>
    <property type="project" value="UniProtKB-KW"/>
</dbReference>
<dbReference type="AlphaFoldDB" id="A0A0B2JWY0"/>
<evidence type="ECO:0000313" key="4">
    <source>
        <dbReference type="Proteomes" id="UP000030993"/>
    </source>
</evidence>
<gene>
    <name evidence="3" type="ORF">NZ47_06605</name>
</gene>
<name>A0A0B2JWY0_9FIRM</name>
<reference evidence="3 4" key="1">
    <citation type="journal article" date="2013" name="PLoS ONE">
        <title>Identification and characterization of three novel lipases belonging to families II and V from Anaerovibrio lipolyticus 5ST.</title>
        <authorList>
            <person name="Prive F."/>
            <person name="Kaderbhai N.N."/>
            <person name="Girdwood S."/>
            <person name="Worgan H.J."/>
            <person name="Pinloche E."/>
            <person name="Scollan N.D."/>
            <person name="Huws S.A."/>
            <person name="Newbold C.J."/>
        </authorList>
    </citation>
    <scope>NUCLEOTIDE SEQUENCE [LARGE SCALE GENOMIC DNA]</scope>
    <source>
        <strain evidence="3 4">5S</strain>
    </source>
</reference>
<protein>
    <submittedName>
        <fullName evidence="3">ATP-binding protein</fullName>
    </submittedName>
</protein>
<dbReference type="RefSeq" id="WP_039208061.1">
    <property type="nucleotide sequence ID" value="NZ_JSCE01000133.1"/>
</dbReference>
<accession>A0A0B2JWY0</accession>
<dbReference type="PANTHER" id="PTHR43384">
    <property type="entry name" value="SEPTUM SITE-DETERMINING PROTEIN MIND HOMOLOG, CHLOROPLASTIC-RELATED"/>
    <property type="match status" value="1"/>
</dbReference>
<evidence type="ECO:0000313" key="3">
    <source>
        <dbReference type="EMBL" id="KHM52124.1"/>
    </source>
</evidence>
<dbReference type="PIRSF" id="PIRSF003092">
    <property type="entry name" value="MinD"/>
    <property type="match status" value="1"/>
</dbReference>
<dbReference type="GO" id="GO:0005829">
    <property type="term" value="C:cytosol"/>
    <property type="evidence" value="ECO:0007669"/>
    <property type="project" value="TreeGrafter"/>
</dbReference>
<sequence length="305" mass="33160">MNDQAANLRRLVEDKNVYPEPPIPKETDEKEKISKIKAESKGPRTIAITSGKGGVGKTNLTVNLAIALGNMGKRVIIIDADMGMANVDILLGTSSRVNLMNLLDPDVALEDVLLRGPYGVSYISGGSGMEHAAEMTATEREVLFNKLGACEDWADIILVDTGAGIGKNVLDFIVSADEVLLVTTPEPTALTDAYAVMKGYSRTTENPNLKLVVNRVIDEPEIREVVGTLSRTAAKFLKLSVECIGYIYDDQMMVKSVRSQVPIMSGHPEAISARCIASIASGLVNGRQEKIKLGWRGFLRRLFRK</sequence>
<dbReference type="InterPro" id="IPR025501">
    <property type="entry name" value="MinD_FleN"/>
</dbReference>
<comment type="caution">
    <text evidence="3">The sequence shown here is derived from an EMBL/GenBank/DDBJ whole genome shotgun (WGS) entry which is preliminary data.</text>
</comment>
<evidence type="ECO:0000256" key="1">
    <source>
        <dbReference type="ARBA" id="ARBA00022741"/>
    </source>
</evidence>
<dbReference type="CDD" id="cd02038">
    <property type="entry name" value="FlhG-like"/>
    <property type="match status" value="1"/>
</dbReference>
<keyword evidence="2 3" id="KW-0067">ATP-binding</keyword>
<evidence type="ECO:0000256" key="2">
    <source>
        <dbReference type="ARBA" id="ARBA00022840"/>
    </source>
</evidence>
<dbReference type="SUPFAM" id="SSF52540">
    <property type="entry name" value="P-loop containing nucleoside triphosphate hydrolases"/>
    <property type="match status" value="1"/>
</dbReference>
<dbReference type="Pfam" id="PF10609">
    <property type="entry name" value="ParA"/>
    <property type="match status" value="1"/>
</dbReference>
<dbReference type="Gene3D" id="3.40.50.300">
    <property type="entry name" value="P-loop containing nucleotide triphosphate hydrolases"/>
    <property type="match status" value="1"/>
</dbReference>
<dbReference type="PANTHER" id="PTHR43384:SF4">
    <property type="entry name" value="CELLULOSE BIOSYNTHESIS PROTEIN BCSQ-RELATED"/>
    <property type="match status" value="1"/>
</dbReference>
<organism evidence="3 4">
    <name type="scientific">Anaerovibrio lipolyticus</name>
    <dbReference type="NCBI Taxonomy" id="82374"/>
    <lineage>
        <taxon>Bacteria</taxon>
        <taxon>Bacillati</taxon>
        <taxon>Bacillota</taxon>
        <taxon>Negativicutes</taxon>
        <taxon>Selenomonadales</taxon>
        <taxon>Selenomonadaceae</taxon>
        <taxon>Anaerovibrio</taxon>
    </lineage>
</organism>
<dbReference type="Proteomes" id="UP000030993">
    <property type="component" value="Unassembled WGS sequence"/>
</dbReference>
<keyword evidence="1" id="KW-0547">Nucleotide-binding</keyword>
<dbReference type="InterPro" id="IPR033875">
    <property type="entry name" value="FlhG"/>
</dbReference>
<dbReference type="GO" id="GO:0009898">
    <property type="term" value="C:cytoplasmic side of plasma membrane"/>
    <property type="evidence" value="ECO:0007669"/>
    <property type="project" value="TreeGrafter"/>
</dbReference>
<keyword evidence="4" id="KW-1185">Reference proteome</keyword>